<evidence type="ECO:0000313" key="2">
    <source>
        <dbReference type="Proteomes" id="UP000282837"/>
    </source>
</evidence>
<reference evidence="1 2" key="1">
    <citation type="submission" date="2019-01" db="EMBL/GenBank/DDBJ databases">
        <authorList>
            <person name="Chen W.-M."/>
        </authorList>
    </citation>
    <scope>NUCLEOTIDE SEQUENCE [LARGE SCALE GENOMIC DNA]</scope>
    <source>
        <strain evidence="1 2">FSY-9</strain>
    </source>
</reference>
<dbReference type="EMBL" id="SACO01000006">
    <property type="protein sequence ID" value="RVU04971.1"/>
    <property type="molecule type" value="Genomic_DNA"/>
</dbReference>
<accession>A0A3S2URE2</accession>
<dbReference type="OrthoDB" id="7502877at2"/>
<dbReference type="SUPFAM" id="SSF48452">
    <property type="entry name" value="TPR-like"/>
    <property type="match status" value="1"/>
</dbReference>
<evidence type="ECO:0000313" key="1">
    <source>
        <dbReference type="EMBL" id="RVU04971.1"/>
    </source>
</evidence>
<dbReference type="PROSITE" id="PS51257">
    <property type="entry name" value="PROKAR_LIPOPROTEIN"/>
    <property type="match status" value="1"/>
</dbReference>
<dbReference type="AlphaFoldDB" id="A0A3S2URE2"/>
<sequence length="401" mass="43060">MAGSASRRAKAGQGWQTWAVAGAVACYAALAVGDGLNRLSANRLSANQLSLARYVPEFLHSEALNEESLMALSKGDAKAGEALARRAMQIAPLDARSSAMLGTARLMLGDAQGAEAAFTYSAQRGWRAAPTQTYWLQRAWAMGDYRVAGLRMDALLRLHPASINNHALFDPLEQDPAMREVMAERLSLNPNWAQVYTRDVIGLADQRLAARVDVLARLAQKGGSLGCGGVQMVINQLTGRNQIPAAIGLWRAHCPAAAKGLIGDPDFREFHVGRDGLTEFSWNSDSSGDIGLRQDARGLQVNNSGSLPAAFLRQKLVLPQGRYRLTWTATGADAQGNGAIVPYLGCDATAAEALPATPNGKGTWQAEVNWDGRCPGVWLKFVIKPQDGMVSFAQPRLLRAN</sequence>
<evidence type="ECO:0008006" key="3">
    <source>
        <dbReference type="Google" id="ProtNLM"/>
    </source>
</evidence>
<keyword evidence="2" id="KW-1185">Reference proteome</keyword>
<dbReference type="Proteomes" id="UP000282837">
    <property type="component" value="Unassembled WGS sequence"/>
</dbReference>
<dbReference type="InterPro" id="IPR011990">
    <property type="entry name" value="TPR-like_helical_dom_sf"/>
</dbReference>
<protein>
    <recommendedName>
        <fullName evidence="3">Tetratricopeptide repeat protein</fullName>
    </recommendedName>
</protein>
<name>A0A3S2URE2_9SPHN</name>
<dbReference type="RefSeq" id="WP_127708845.1">
    <property type="nucleotide sequence ID" value="NZ_SACO01000006.1"/>
</dbReference>
<proteinExistence type="predicted"/>
<gene>
    <name evidence="1" type="ORF">EOE18_09520</name>
</gene>
<organism evidence="1 2">
    <name type="scientific">Novosphingobium umbonatum</name>
    <dbReference type="NCBI Taxonomy" id="1908524"/>
    <lineage>
        <taxon>Bacteria</taxon>
        <taxon>Pseudomonadati</taxon>
        <taxon>Pseudomonadota</taxon>
        <taxon>Alphaproteobacteria</taxon>
        <taxon>Sphingomonadales</taxon>
        <taxon>Sphingomonadaceae</taxon>
        <taxon>Novosphingobium</taxon>
    </lineage>
</organism>
<dbReference type="Gene3D" id="1.25.40.10">
    <property type="entry name" value="Tetratricopeptide repeat domain"/>
    <property type="match status" value="1"/>
</dbReference>
<comment type="caution">
    <text evidence="1">The sequence shown here is derived from an EMBL/GenBank/DDBJ whole genome shotgun (WGS) entry which is preliminary data.</text>
</comment>